<evidence type="ECO:0000256" key="1">
    <source>
        <dbReference type="SAM" id="Phobius"/>
    </source>
</evidence>
<keyword evidence="1" id="KW-1133">Transmembrane helix</keyword>
<reference evidence="2 3" key="1">
    <citation type="submission" date="2015-12" db="EMBL/GenBank/DDBJ databases">
        <title>The genome of Folsomia candida.</title>
        <authorList>
            <person name="Faddeeva A."/>
            <person name="Derks M.F."/>
            <person name="Anvar Y."/>
            <person name="Smit S."/>
            <person name="Van Straalen N."/>
            <person name="Roelofs D."/>
        </authorList>
    </citation>
    <scope>NUCLEOTIDE SEQUENCE [LARGE SCALE GENOMIC DNA]</scope>
    <source>
        <strain evidence="2 3">VU population</strain>
        <tissue evidence="2">Whole body</tissue>
    </source>
</reference>
<sequence length="196" mass="22940">MPNRHDWEKLILYVAKNSPRNVILIEAKAKAIVYHLEIQHGLLEGQYECFLIYDVALNDGWFAMAENMLRVEIGYRIKALDQGRFPNLWDGEIMHFVTLKAMQLTPMRVASPYISTNTLSSFFYVSGISLILFGVLFIAEATICEKGRVRWRSGMRNLSVKSFTRSGFLKFYKCFDNKIRQGKTTRKKYDYVHRHR</sequence>
<dbReference type="AlphaFoldDB" id="A0A226DAV4"/>
<feature type="transmembrane region" description="Helical" evidence="1">
    <location>
        <begin position="122"/>
        <end position="143"/>
    </location>
</feature>
<dbReference type="EMBL" id="LNIX01000026">
    <property type="protein sequence ID" value="OXA42339.1"/>
    <property type="molecule type" value="Genomic_DNA"/>
</dbReference>
<name>A0A226DAV4_FOLCA</name>
<protein>
    <submittedName>
        <fullName evidence="2">Uncharacterized protein</fullName>
    </submittedName>
</protein>
<keyword evidence="1" id="KW-0472">Membrane</keyword>
<comment type="caution">
    <text evidence="2">The sequence shown here is derived from an EMBL/GenBank/DDBJ whole genome shotgun (WGS) entry which is preliminary data.</text>
</comment>
<accession>A0A226DAV4</accession>
<evidence type="ECO:0000313" key="3">
    <source>
        <dbReference type="Proteomes" id="UP000198287"/>
    </source>
</evidence>
<gene>
    <name evidence="2" type="ORF">Fcan01_22696</name>
</gene>
<dbReference type="Proteomes" id="UP000198287">
    <property type="component" value="Unassembled WGS sequence"/>
</dbReference>
<keyword evidence="3" id="KW-1185">Reference proteome</keyword>
<proteinExistence type="predicted"/>
<keyword evidence="1" id="KW-0812">Transmembrane</keyword>
<organism evidence="2 3">
    <name type="scientific">Folsomia candida</name>
    <name type="common">Springtail</name>
    <dbReference type="NCBI Taxonomy" id="158441"/>
    <lineage>
        <taxon>Eukaryota</taxon>
        <taxon>Metazoa</taxon>
        <taxon>Ecdysozoa</taxon>
        <taxon>Arthropoda</taxon>
        <taxon>Hexapoda</taxon>
        <taxon>Collembola</taxon>
        <taxon>Entomobryomorpha</taxon>
        <taxon>Isotomoidea</taxon>
        <taxon>Isotomidae</taxon>
        <taxon>Proisotominae</taxon>
        <taxon>Folsomia</taxon>
    </lineage>
</organism>
<evidence type="ECO:0000313" key="2">
    <source>
        <dbReference type="EMBL" id="OXA42339.1"/>
    </source>
</evidence>